<evidence type="ECO:0000313" key="2">
    <source>
        <dbReference type="EMBL" id="AUB35650.1"/>
    </source>
</evidence>
<feature type="domain" description="NIL" evidence="1">
    <location>
        <begin position="8"/>
        <end position="82"/>
    </location>
</feature>
<dbReference type="SMART" id="SM00930">
    <property type="entry name" value="NIL"/>
    <property type="match status" value="1"/>
</dbReference>
<accession>A0A2K8SJX3</accession>
<dbReference type="AlphaFoldDB" id="A0A2K8SJX3"/>
<reference evidence="2 3" key="1">
    <citation type="submission" date="2017-11" db="EMBL/GenBank/DDBJ databases">
        <title>Complete genome of a free-living desiccation-tolerant cyanobacterium and its photosynthetic adaptation to extreme terrestrial habitat.</title>
        <authorList>
            <person name="Shang J."/>
        </authorList>
    </citation>
    <scope>NUCLEOTIDE SEQUENCE [LARGE SCALE GENOMIC DNA]</scope>
    <source>
        <strain evidence="2 3">CCNUN1</strain>
    </source>
</reference>
<dbReference type="InterPro" id="IPR045865">
    <property type="entry name" value="ACT-like_dom_sf"/>
</dbReference>
<evidence type="ECO:0000259" key="1">
    <source>
        <dbReference type="SMART" id="SM00930"/>
    </source>
</evidence>
<dbReference type="EMBL" id="CP024785">
    <property type="protein sequence ID" value="AUB35650.1"/>
    <property type="molecule type" value="Genomic_DNA"/>
</dbReference>
<dbReference type="Pfam" id="PF09383">
    <property type="entry name" value="NIL"/>
    <property type="match status" value="1"/>
</dbReference>
<protein>
    <submittedName>
        <fullName evidence="2">ABC-type methionine transport system, ATPase component</fullName>
    </submittedName>
</protein>
<name>A0A2K8SJX3_9NOSO</name>
<dbReference type="InterPro" id="IPR018449">
    <property type="entry name" value="NIL_domain"/>
</dbReference>
<dbReference type="RefSeq" id="WP_100897800.1">
    <property type="nucleotide sequence ID" value="NZ_CAWNNC010000001.1"/>
</dbReference>
<gene>
    <name evidence="2" type="ORF">COO91_01540</name>
</gene>
<dbReference type="SUPFAM" id="SSF55021">
    <property type="entry name" value="ACT-like"/>
    <property type="match status" value="1"/>
</dbReference>
<organism evidence="2 3">
    <name type="scientific">Nostoc flagelliforme CCNUN1</name>
    <dbReference type="NCBI Taxonomy" id="2038116"/>
    <lineage>
        <taxon>Bacteria</taxon>
        <taxon>Bacillati</taxon>
        <taxon>Cyanobacteriota</taxon>
        <taxon>Cyanophyceae</taxon>
        <taxon>Nostocales</taxon>
        <taxon>Nostocaceae</taxon>
        <taxon>Nostoc</taxon>
    </lineage>
</organism>
<proteinExistence type="predicted"/>
<dbReference type="Proteomes" id="UP000232003">
    <property type="component" value="Chromosome"/>
</dbReference>
<sequence length="88" mass="9908">MATDNTLTNKRIRLRIPKDYHQEPVISRLVSDYGLTVNITAAILGANAVGDGWFDLELQGTDAQIQSGLTYLRDLELEVWDDTKATDW</sequence>
<dbReference type="Gene3D" id="3.30.70.260">
    <property type="match status" value="1"/>
</dbReference>
<keyword evidence="3" id="KW-1185">Reference proteome</keyword>
<dbReference type="KEGG" id="nfl:COO91_01540"/>
<evidence type="ECO:0000313" key="3">
    <source>
        <dbReference type="Proteomes" id="UP000232003"/>
    </source>
</evidence>
<dbReference type="OrthoDB" id="457861at2"/>